<keyword evidence="4" id="KW-1185">Reference proteome</keyword>
<organism evidence="3 4">
    <name type="scientific">Desulfomicrobium apsheronum</name>
    <dbReference type="NCBI Taxonomy" id="52560"/>
    <lineage>
        <taxon>Bacteria</taxon>
        <taxon>Pseudomonadati</taxon>
        <taxon>Thermodesulfobacteriota</taxon>
        <taxon>Desulfovibrionia</taxon>
        <taxon>Desulfovibrionales</taxon>
        <taxon>Desulfomicrobiaceae</taxon>
        <taxon>Desulfomicrobium</taxon>
    </lineage>
</organism>
<dbReference type="PANTHER" id="PTHR43179">
    <property type="entry name" value="RHAMNOSYLTRANSFERASE WBBL"/>
    <property type="match status" value="1"/>
</dbReference>
<evidence type="ECO:0000313" key="3">
    <source>
        <dbReference type="EMBL" id="SFJ73318.1"/>
    </source>
</evidence>
<dbReference type="PROSITE" id="PS50005">
    <property type="entry name" value="TPR"/>
    <property type="match status" value="1"/>
</dbReference>
<keyword evidence="1" id="KW-0802">TPR repeat</keyword>
<name>A0A1I3TQ21_9BACT</name>
<dbReference type="Proteomes" id="UP000198635">
    <property type="component" value="Unassembled WGS sequence"/>
</dbReference>
<evidence type="ECO:0000256" key="1">
    <source>
        <dbReference type="PROSITE-ProRule" id="PRU00339"/>
    </source>
</evidence>
<sequence>MHLSIIIPAFNNYSYTKKCILSFNRSNLPDKHEILVIDNNSTDETAKFLSVLNFQNLKVIKNKRNFGFAYACNQGARQSFGNHIIFLNNDTEVTANWVDGLTKCLTSNRNIGIVGCKLLYPDSTVQHSGVAFSSIKVHHIYRNFAPSHPAVNKQREFKAVTAACMMVPRKLFLSLGGFDESFINGFEDLDFCFRARSKGYKVMYTPESVVIHHESKTPGRHDHHAHNARLFASRWLSSIDHDLDKIYAEDGLRRHLEFEKKLGGKWLEDSNPNHFWDQARSLVISGEYADAENFFDQALSFNPYDVRRLSIAEELSDLYVKWGRISDAEQCLDAIIQVTPSKRLLQKKARIATMAPHLPSDLSQK</sequence>
<protein>
    <submittedName>
        <fullName evidence="3">Glycosyltransferase, GT2 family</fullName>
    </submittedName>
</protein>
<dbReference type="InterPro" id="IPR019734">
    <property type="entry name" value="TPR_rpt"/>
</dbReference>
<feature type="domain" description="Glycosyltransferase 2-like" evidence="2">
    <location>
        <begin position="4"/>
        <end position="128"/>
    </location>
</feature>
<dbReference type="CDD" id="cd04186">
    <property type="entry name" value="GT_2_like_c"/>
    <property type="match status" value="1"/>
</dbReference>
<dbReference type="Pfam" id="PF00535">
    <property type="entry name" value="Glycos_transf_2"/>
    <property type="match status" value="1"/>
</dbReference>
<dbReference type="Gene3D" id="3.90.550.10">
    <property type="entry name" value="Spore Coat Polysaccharide Biosynthesis Protein SpsA, Chain A"/>
    <property type="match status" value="1"/>
</dbReference>
<evidence type="ECO:0000313" key="4">
    <source>
        <dbReference type="Proteomes" id="UP000198635"/>
    </source>
</evidence>
<dbReference type="SUPFAM" id="SSF48452">
    <property type="entry name" value="TPR-like"/>
    <property type="match status" value="1"/>
</dbReference>
<dbReference type="InterPro" id="IPR011990">
    <property type="entry name" value="TPR-like_helical_dom_sf"/>
</dbReference>
<keyword evidence="3" id="KW-0808">Transferase</keyword>
<dbReference type="InterPro" id="IPR001173">
    <property type="entry name" value="Glyco_trans_2-like"/>
</dbReference>
<accession>A0A1I3TQ21</accession>
<dbReference type="PANTHER" id="PTHR43179:SF7">
    <property type="entry name" value="RHAMNOSYLTRANSFERASE WBBL"/>
    <property type="match status" value="1"/>
</dbReference>
<gene>
    <name evidence="3" type="ORF">SAMN04488082_10668</name>
</gene>
<dbReference type="GO" id="GO:0016740">
    <property type="term" value="F:transferase activity"/>
    <property type="evidence" value="ECO:0007669"/>
    <property type="project" value="UniProtKB-KW"/>
</dbReference>
<dbReference type="STRING" id="52560.SAMN04488082_10668"/>
<dbReference type="Gene3D" id="1.25.40.10">
    <property type="entry name" value="Tetratricopeptide repeat domain"/>
    <property type="match status" value="1"/>
</dbReference>
<proteinExistence type="predicted"/>
<dbReference type="SUPFAM" id="SSF53448">
    <property type="entry name" value="Nucleotide-diphospho-sugar transferases"/>
    <property type="match status" value="1"/>
</dbReference>
<dbReference type="EMBL" id="FORX01000006">
    <property type="protein sequence ID" value="SFJ73318.1"/>
    <property type="molecule type" value="Genomic_DNA"/>
</dbReference>
<dbReference type="OrthoDB" id="9783791at2"/>
<evidence type="ECO:0000259" key="2">
    <source>
        <dbReference type="Pfam" id="PF00535"/>
    </source>
</evidence>
<feature type="repeat" description="TPR" evidence="1">
    <location>
        <begin position="272"/>
        <end position="305"/>
    </location>
</feature>
<dbReference type="InterPro" id="IPR029044">
    <property type="entry name" value="Nucleotide-diphossugar_trans"/>
</dbReference>
<dbReference type="AlphaFoldDB" id="A0A1I3TQ21"/>
<reference evidence="4" key="1">
    <citation type="submission" date="2016-10" db="EMBL/GenBank/DDBJ databases">
        <authorList>
            <person name="Varghese N."/>
            <person name="Submissions S."/>
        </authorList>
    </citation>
    <scope>NUCLEOTIDE SEQUENCE [LARGE SCALE GENOMIC DNA]</scope>
    <source>
        <strain evidence="4">DSM 5918</strain>
    </source>
</reference>